<organism evidence="4 5">
    <name type="scientific">Erythranthe guttata</name>
    <name type="common">Yellow monkey flower</name>
    <name type="synonym">Mimulus guttatus</name>
    <dbReference type="NCBI Taxonomy" id="4155"/>
    <lineage>
        <taxon>Eukaryota</taxon>
        <taxon>Viridiplantae</taxon>
        <taxon>Streptophyta</taxon>
        <taxon>Embryophyta</taxon>
        <taxon>Tracheophyta</taxon>
        <taxon>Spermatophyta</taxon>
        <taxon>Magnoliopsida</taxon>
        <taxon>eudicotyledons</taxon>
        <taxon>Gunneridae</taxon>
        <taxon>Pentapetalae</taxon>
        <taxon>asterids</taxon>
        <taxon>lamiids</taxon>
        <taxon>Lamiales</taxon>
        <taxon>Phrymaceae</taxon>
        <taxon>Erythranthe</taxon>
    </lineage>
</organism>
<keyword evidence="2" id="KW-0539">Nucleus</keyword>
<evidence type="ECO:0000313" key="5">
    <source>
        <dbReference type="Proteomes" id="UP000030748"/>
    </source>
</evidence>
<feature type="compositionally biased region" description="Polar residues" evidence="3">
    <location>
        <begin position="43"/>
        <end position="52"/>
    </location>
</feature>
<dbReference type="EMBL" id="KI632223">
    <property type="protein sequence ID" value="EYU21445.1"/>
    <property type="molecule type" value="Genomic_DNA"/>
</dbReference>
<keyword evidence="5" id="KW-1185">Reference proteome</keyword>
<sequence length="185" mass="20148">MTLFPSMEQGKNTHLFQDSWLLHYQEDEEDQKPTSSSSSSSSIGEESTVSNQSSISCDDTADDASSSSSSPSNSSYDLSEIMAQLPIKRGLSKFYNGKSESFTSLSRVTSIEELAKKAIPCRRSLKASKSCGLGLNNYKPYTLPKAVITKKSAKGSFFSSFPSKRVGFMSSKPPVNPSSHNKLEC</sequence>
<evidence type="ECO:0000256" key="3">
    <source>
        <dbReference type="SAM" id="MobiDB-lite"/>
    </source>
</evidence>
<dbReference type="OrthoDB" id="694201at2759"/>
<dbReference type="STRING" id="4155.A0A022Q4M8"/>
<dbReference type="PANTHER" id="PTHR33172">
    <property type="entry name" value="OS08G0516900 PROTEIN"/>
    <property type="match status" value="1"/>
</dbReference>
<evidence type="ECO:0000256" key="1">
    <source>
        <dbReference type="ARBA" id="ARBA00004123"/>
    </source>
</evidence>
<feature type="region of interest" description="Disordered" evidence="3">
    <location>
        <begin position="22"/>
        <end position="76"/>
    </location>
</feature>
<dbReference type="GO" id="GO:0006950">
    <property type="term" value="P:response to stress"/>
    <property type="evidence" value="ECO:0007669"/>
    <property type="project" value="UniProtKB-ARBA"/>
</dbReference>
<dbReference type="OMA" id="HELGNNG"/>
<protein>
    <recommendedName>
        <fullName evidence="6">Oxidative stress 3</fullName>
    </recommendedName>
</protein>
<dbReference type="eggNOG" id="KOG4210">
    <property type="taxonomic scope" value="Eukaryota"/>
</dbReference>
<comment type="subcellular location">
    <subcellularLocation>
        <location evidence="1">Nucleus</location>
    </subcellularLocation>
</comment>
<dbReference type="KEGG" id="egt:105975958"/>
<dbReference type="PANTHER" id="PTHR33172:SF99">
    <property type="entry name" value="COLD INDUCED PROTEIN-LIKE"/>
    <property type="match status" value="1"/>
</dbReference>
<dbReference type="Proteomes" id="UP000030748">
    <property type="component" value="Unassembled WGS sequence"/>
</dbReference>
<accession>A0A022Q4M8</accession>
<feature type="compositionally biased region" description="Low complexity" evidence="3">
    <location>
        <begin position="53"/>
        <end position="76"/>
    </location>
</feature>
<dbReference type="InterPro" id="IPR051992">
    <property type="entry name" value="OxStress_Response_Reg"/>
</dbReference>
<dbReference type="GO" id="GO:0005634">
    <property type="term" value="C:nucleus"/>
    <property type="evidence" value="ECO:0007669"/>
    <property type="project" value="UniProtKB-SubCell"/>
</dbReference>
<dbReference type="AlphaFoldDB" id="A0A022Q4M8"/>
<proteinExistence type="predicted"/>
<evidence type="ECO:0000256" key="2">
    <source>
        <dbReference type="ARBA" id="ARBA00023242"/>
    </source>
</evidence>
<dbReference type="PhylomeDB" id="A0A022Q4M8"/>
<reference evidence="4 5" key="1">
    <citation type="journal article" date="2013" name="Proc. Natl. Acad. Sci. U.S.A.">
        <title>Fine-scale variation in meiotic recombination in Mimulus inferred from population shotgun sequencing.</title>
        <authorList>
            <person name="Hellsten U."/>
            <person name="Wright K.M."/>
            <person name="Jenkins J."/>
            <person name="Shu S."/>
            <person name="Yuan Y."/>
            <person name="Wessler S.R."/>
            <person name="Schmutz J."/>
            <person name="Willis J.H."/>
            <person name="Rokhsar D.S."/>
        </authorList>
    </citation>
    <scope>NUCLEOTIDE SEQUENCE [LARGE SCALE GENOMIC DNA]</scope>
    <source>
        <strain evidence="5">cv. DUN x IM62</strain>
    </source>
</reference>
<gene>
    <name evidence="4" type="ORF">MIMGU_mgv1a014566mg</name>
</gene>
<evidence type="ECO:0008006" key="6">
    <source>
        <dbReference type="Google" id="ProtNLM"/>
    </source>
</evidence>
<name>A0A022Q4M8_ERYGU</name>
<evidence type="ECO:0000313" key="4">
    <source>
        <dbReference type="EMBL" id="EYU21445.1"/>
    </source>
</evidence>